<evidence type="ECO:0000313" key="2">
    <source>
        <dbReference type="EMBL" id="QQP12349.1"/>
    </source>
</evidence>
<feature type="signal peptide" evidence="1">
    <location>
        <begin position="1"/>
        <end position="28"/>
    </location>
</feature>
<feature type="chain" id="PRO_5046837709" evidence="1">
    <location>
        <begin position="29"/>
        <end position="130"/>
    </location>
</feature>
<evidence type="ECO:0000313" key="3">
    <source>
        <dbReference type="Proteomes" id="UP000596049"/>
    </source>
</evidence>
<reference evidence="2 3" key="1">
    <citation type="submission" date="2020-01" db="EMBL/GenBank/DDBJ databases">
        <authorList>
            <person name="Liu G."/>
            <person name="Liu B."/>
        </authorList>
    </citation>
    <scope>NUCLEOTIDE SEQUENCE [LARGE SCALE GENOMIC DNA]</scope>
    <source>
        <strain evidence="2 3">FJAT-51161</strain>
    </source>
</reference>
<keyword evidence="1" id="KW-0732">Signal</keyword>
<dbReference type="EMBL" id="CP067341">
    <property type="protein sequence ID" value="QQP12349.1"/>
    <property type="molecule type" value="Genomic_DNA"/>
</dbReference>
<accession>A0ABX7AVW0</accession>
<keyword evidence="3" id="KW-1185">Reference proteome</keyword>
<dbReference type="Proteomes" id="UP000596049">
    <property type="component" value="Chromosome"/>
</dbReference>
<protein>
    <submittedName>
        <fullName evidence="2">Uncharacterized protein</fullName>
    </submittedName>
</protein>
<evidence type="ECO:0000256" key="1">
    <source>
        <dbReference type="SAM" id="SignalP"/>
    </source>
</evidence>
<proteinExistence type="predicted"/>
<dbReference type="RefSeq" id="WP_053595480.1">
    <property type="nucleotide sequence ID" value="NZ_CP067341.1"/>
</dbReference>
<sequence length="130" mass="13982">MANKFKAFILTAALLITGVFALPTGAFADSNYNATVQPGEKAKLATESMWLSNYVQGSQNSVYANGNCGVTYIITDSNNNTKGQKTVYGNDNSVNITFDLGSLGETLTLWGKNIYNGARDAVKLIGKWLD</sequence>
<name>A0ABX7AVW0_9BACI</name>
<organism evidence="2 3">
    <name type="scientific">Lysinibacillus agricola</name>
    <dbReference type="NCBI Taxonomy" id="2590012"/>
    <lineage>
        <taxon>Bacteria</taxon>
        <taxon>Bacillati</taxon>
        <taxon>Bacillota</taxon>
        <taxon>Bacilli</taxon>
        <taxon>Bacillales</taxon>
        <taxon>Bacillaceae</taxon>
        <taxon>Lysinibacillus</taxon>
    </lineage>
</organism>
<gene>
    <name evidence="2" type="ORF">FJQ98_25230</name>
</gene>